<dbReference type="GO" id="GO:0005886">
    <property type="term" value="C:plasma membrane"/>
    <property type="evidence" value="ECO:0007669"/>
    <property type="project" value="UniProtKB-SubCell"/>
</dbReference>
<feature type="transmembrane region" description="Helical" evidence="6">
    <location>
        <begin position="372"/>
        <end position="391"/>
    </location>
</feature>
<evidence type="ECO:0000256" key="1">
    <source>
        <dbReference type="ARBA" id="ARBA00004651"/>
    </source>
</evidence>
<dbReference type="RefSeq" id="WP_171297965.1">
    <property type="nucleotide sequence ID" value="NZ_CP087098.1"/>
</dbReference>
<comment type="caution">
    <text evidence="7">The sequence shown here is derived from an EMBL/GenBank/DDBJ whole genome shotgun (WGS) entry which is preliminary data.</text>
</comment>
<dbReference type="EMBL" id="JABEYB010000012">
    <property type="protein sequence ID" value="NNU77311.1"/>
    <property type="molecule type" value="Genomic_DNA"/>
</dbReference>
<dbReference type="InterPro" id="IPR002797">
    <property type="entry name" value="Polysacc_synth"/>
</dbReference>
<dbReference type="Pfam" id="PF01943">
    <property type="entry name" value="Polysacc_synt"/>
    <property type="match status" value="1"/>
</dbReference>
<reference evidence="7 8" key="1">
    <citation type="submission" date="2020-05" db="EMBL/GenBank/DDBJ databases">
        <title>Complete genome of Clostridium estertheticum subspecies estertheticum, isolated from Vacuum packed lamb meat from New Zealand imported to Switzerland.</title>
        <authorList>
            <person name="Wambui J."/>
            <person name="Stevens M.J.A."/>
            <person name="Stephan R."/>
        </authorList>
    </citation>
    <scope>NUCLEOTIDE SEQUENCE [LARGE SCALE GENOMIC DNA]</scope>
    <source>
        <strain evidence="7 8">CEST001</strain>
    </source>
</reference>
<evidence type="ECO:0000313" key="8">
    <source>
        <dbReference type="Proteomes" id="UP000531659"/>
    </source>
</evidence>
<evidence type="ECO:0000256" key="5">
    <source>
        <dbReference type="ARBA" id="ARBA00023136"/>
    </source>
</evidence>
<feature type="transmembrane region" description="Helical" evidence="6">
    <location>
        <begin position="12"/>
        <end position="32"/>
    </location>
</feature>
<gene>
    <name evidence="7" type="ORF">HLQ16_15355</name>
</gene>
<dbReference type="InterPro" id="IPR050833">
    <property type="entry name" value="Poly_Biosynth_Transport"/>
</dbReference>
<evidence type="ECO:0000256" key="4">
    <source>
        <dbReference type="ARBA" id="ARBA00022989"/>
    </source>
</evidence>
<keyword evidence="4 6" id="KW-1133">Transmembrane helix</keyword>
<feature type="transmembrane region" description="Helical" evidence="6">
    <location>
        <begin position="397"/>
        <end position="419"/>
    </location>
</feature>
<evidence type="ECO:0000256" key="6">
    <source>
        <dbReference type="SAM" id="Phobius"/>
    </source>
</evidence>
<dbReference type="PANTHER" id="PTHR30250">
    <property type="entry name" value="PST FAMILY PREDICTED COLANIC ACID TRANSPORTER"/>
    <property type="match status" value="1"/>
</dbReference>
<accession>A0A7Y3WTN2</accession>
<feature type="transmembrane region" description="Helical" evidence="6">
    <location>
        <begin position="183"/>
        <end position="201"/>
    </location>
</feature>
<proteinExistence type="predicted"/>
<sequence>MNLKEKILKGISWTIIGTLITQVTTFILVFFMARILGNVNYGKFNIILSTVVSLSTIAGAGLGITATKFIAQYKEDYSKKEKLGKILGISYFTANILSIGFTLILFILSDYIAMKIFKDKDLIVQLKYASIYVFFFTVNGYQVGALTGFERFNDIAKIYALKGIINMLSGFSLIYLWGISGAAASMVVTAISTYLYSRMLLNKQMKIYNLKFILKGSLEELNILLIFTLPAALVGIVGAIATWFSNQLLVNNSYDRFVSMSVFSLSSTFKALIIFFPAIIARVISPILVSMKFTDYNKYKKLFNLNLIINASVTTIMAIIVIVINPIILKIVGKGYDGIQPVIVLLGLSAIVETVSSCLFQEIYIYNKIWHNLFCTIIWSIILVSLTGLFAKNLGAISLAIAYLSANVFQMLFYLIVLIRNRKKTHLVSELRSEQIEQVIN</sequence>
<feature type="transmembrane region" description="Helical" evidence="6">
    <location>
        <begin position="302"/>
        <end position="327"/>
    </location>
</feature>
<feature type="transmembrane region" description="Helical" evidence="6">
    <location>
        <begin position="44"/>
        <end position="65"/>
    </location>
</feature>
<feature type="transmembrane region" description="Helical" evidence="6">
    <location>
        <begin position="257"/>
        <end position="281"/>
    </location>
</feature>
<evidence type="ECO:0000256" key="3">
    <source>
        <dbReference type="ARBA" id="ARBA00022692"/>
    </source>
</evidence>
<dbReference type="AlphaFoldDB" id="A0A7Y3WTN2"/>
<evidence type="ECO:0000256" key="2">
    <source>
        <dbReference type="ARBA" id="ARBA00022475"/>
    </source>
</evidence>
<feature type="transmembrane region" description="Helical" evidence="6">
    <location>
        <begin position="339"/>
        <end position="360"/>
    </location>
</feature>
<organism evidence="7 8">
    <name type="scientific">Clostridium estertheticum</name>
    <dbReference type="NCBI Taxonomy" id="238834"/>
    <lineage>
        <taxon>Bacteria</taxon>
        <taxon>Bacillati</taxon>
        <taxon>Bacillota</taxon>
        <taxon>Clostridia</taxon>
        <taxon>Eubacteriales</taxon>
        <taxon>Clostridiaceae</taxon>
        <taxon>Clostridium</taxon>
    </lineage>
</organism>
<feature type="transmembrane region" description="Helical" evidence="6">
    <location>
        <begin position="128"/>
        <end position="147"/>
    </location>
</feature>
<keyword evidence="3 6" id="KW-0812">Transmembrane</keyword>
<evidence type="ECO:0000313" key="7">
    <source>
        <dbReference type="EMBL" id="NNU77311.1"/>
    </source>
</evidence>
<keyword evidence="2" id="KW-1003">Cell membrane</keyword>
<name>A0A7Y3WTN2_9CLOT</name>
<protein>
    <submittedName>
        <fullName evidence="7">Oligosaccharide flippase family protein</fullName>
    </submittedName>
</protein>
<feature type="transmembrane region" description="Helical" evidence="6">
    <location>
        <begin position="221"/>
        <end position="245"/>
    </location>
</feature>
<dbReference type="Proteomes" id="UP000531659">
    <property type="component" value="Unassembled WGS sequence"/>
</dbReference>
<dbReference type="PANTHER" id="PTHR30250:SF11">
    <property type="entry name" value="O-ANTIGEN TRANSPORTER-RELATED"/>
    <property type="match status" value="1"/>
</dbReference>
<comment type="subcellular location">
    <subcellularLocation>
        <location evidence="1">Cell membrane</location>
        <topology evidence="1">Multi-pass membrane protein</topology>
    </subcellularLocation>
</comment>
<feature type="transmembrane region" description="Helical" evidence="6">
    <location>
        <begin position="86"/>
        <end position="108"/>
    </location>
</feature>
<keyword evidence="5 6" id="KW-0472">Membrane</keyword>